<dbReference type="GO" id="GO:0005730">
    <property type="term" value="C:nucleolus"/>
    <property type="evidence" value="ECO:0007669"/>
    <property type="project" value="TreeGrafter"/>
</dbReference>
<evidence type="ECO:0000313" key="1">
    <source>
        <dbReference type="EMBL" id="ORX54709.1"/>
    </source>
</evidence>
<dbReference type="PANTHER" id="PTHR15633">
    <property type="entry name" value="NUCLEOLAR PROTEIN 11"/>
    <property type="match status" value="1"/>
</dbReference>
<reference evidence="1 2" key="1">
    <citation type="submission" date="2016-08" db="EMBL/GenBank/DDBJ databases">
        <title>Genomes of anaerobic fungi encode conserved fungal cellulosomes for biomass hydrolysis.</title>
        <authorList>
            <consortium name="DOE Joint Genome Institute"/>
            <person name="Haitjema C.H."/>
            <person name="Gilmore S.P."/>
            <person name="Henske J.K."/>
            <person name="Solomon K.V."/>
            <person name="De Groot R."/>
            <person name="Kuo A."/>
            <person name="Mondo S.J."/>
            <person name="Salamov A.A."/>
            <person name="Labutti K."/>
            <person name="Zhao Z."/>
            <person name="Chiniquy J."/>
            <person name="Barry K."/>
            <person name="Brewer H.M."/>
            <person name="Purvine S.O."/>
            <person name="Wright A.T."/>
            <person name="Boxma B."/>
            <person name="Van Alen T."/>
            <person name="Hackstein J.H."/>
            <person name="Baker S.E."/>
            <person name="Grigoriev I.V."/>
            <person name="O'Malley M.A."/>
        </authorList>
    </citation>
    <scope>NUCLEOTIDE SEQUENCE [LARGE SCALE GENOMIC DNA]</scope>
    <source>
        <strain evidence="2">finn</strain>
    </source>
</reference>
<dbReference type="OrthoDB" id="4349954at2759"/>
<keyword evidence="2" id="KW-1185">Reference proteome</keyword>
<dbReference type="GO" id="GO:0003723">
    <property type="term" value="F:RNA binding"/>
    <property type="evidence" value="ECO:0007669"/>
    <property type="project" value="TreeGrafter"/>
</dbReference>
<protein>
    <submittedName>
        <fullName evidence="1">Uncharacterized protein</fullName>
    </submittedName>
</protein>
<gene>
    <name evidence="1" type="ORF">BCR36DRAFT_403137</name>
</gene>
<dbReference type="STRING" id="1754191.A0A1Y1VFU2"/>
<dbReference type="Proteomes" id="UP000193719">
    <property type="component" value="Unassembled WGS sequence"/>
</dbReference>
<evidence type="ECO:0000313" key="2">
    <source>
        <dbReference type="Proteomes" id="UP000193719"/>
    </source>
</evidence>
<dbReference type="AlphaFoldDB" id="A0A1Y1VFU2"/>
<dbReference type="PANTHER" id="PTHR15633:SF2">
    <property type="entry name" value="NUCLEOLAR PROTEIN 11"/>
    <property type="match status" value="1"/>
</dbReference>
<dbReference type="GO" id="GO:0030490">
    <property type="term" value="P:maturation of SSU-rRNA"/>
    <property type="evidence" value="ECO:0007669"/>
    <property type="project" value="InterPro"/>
</dbReference>
<dbReference type="InterPro" id="IPR042859">
    <property type="entry name" value="NOL11"/>
</dbReference>
<comment type="caution">
    <text evidence="1">The sequence shown here is derived from an EMBL/GenBank/DDBJ whole genome shotgun (WGS) entry which is preliminary data.</text>
</comment>
<accession>A0A1Y1VFU2</accession>
<dbReference type="EMBL" id="MCFH01000010">
    <property type="protein sequence ID" value="ORX54709.1"/>
    <property type="molecule type" value="Genomic_DNA"/>
</dbReference>
<sequence>MSASVKIFNPIPIIAKPFIGTLNQRDNKKSDSKNNKCSFIVSATPENSNNIKYSVLTVQGQGIYLNNIIDQNNIYSWSVSPNIRFTCPAIYVNDNNENEKVIAVIEDDLEISESEKKKTLWIWDLLKKDEDGMINKIVKKVKKPISFLKPISFENDNGNNYILSFNTDSSLTLYTPDFKIVHNHKGSGGICCFKKIINTTESIINIIAIYRKNNEMIVRISSINKSTNISINLKNELSFPLLKDTEVLTYEYNGKTNSVYALLSTGSIMRYSLDIDDKKGESIANVKSVYSQFNSENSLTVESEEGQIFNEKFSMTFLNDDLIALIGKGGNNDTDLLSVWDLKYGTLQFKKIFSNEKWEEITSSTFEIGNNVKQGHNKYYKIFSITSDDLGDIILLTTTEITENNPISFKSNIYMFPFHCKTINLLMALGKKNTGFNVDAKLGLPTIFTPEINQKWNLNSWLEESNKKVKSDQEEFEKLMKSESSKFEANYNKYILKHKVVDDEKQDKKNNNVNNEKSLLDVSQAVVNSLLEKCFSDKSKNWPKNVVASLLINNMVSSYLMNKKFISSLLEKDELQLLEIALSKVRDINENDLVLIIRYICGDAGNPEWQWKPAKTRLANLKKFHKKDNYYVAQELIDEESGEITAFDFISTSGTQYLLEKVLMYPRNVPIFKNYLKQLNSNQLEAILPYLIHLLMDSVSKEEKDIDMIKKDEKEKTEEETENLEVNDEVFIEKITWLFKDKTPCSMAGIKVDAVVETISNIVDVNLTNTLLSEKLQKQLKTLRKHLGRTTHKYNQIQSSLSGPLTMFAEKAKYFRSKSMESSKSKGKHNTKKHYKNKILSQWNEAVEYTAEVLQF</sequence>
<reference evidence="1 2" key="2">
    <citation type="submission" date="2016-08" db="EMBL/GenBank/DDBJ databases">
        <title>Pervasive Adenine N6-methylation of Active Genes in Fungi.</title>
        <authorList>
            <consortium name="DOE Joint Genome Institute"/>
            <person name="Mondo S.J."/>
            <person name="Dannebaum R.O."/>
            <person name="Kuo R.C."/>
            <person name="Labutti K."/>
            <person name="Haridas S."/>
            <person name="Kuo A."/>
            <person name="Salamov A."/>
            <person name="Ahrendt S.R."/>
            <person name="Lipzen A."/>
            <person name="Sullivan W."/>
            <person name="Andreopoulos W.B."/>
            <person name="Clum A."/>
            <person name="Lindquist E."/>
            <person name="Daum C."/>
            <person name="Ramamoorthy G.K."/>
            <person name="Gryganskyi A."/>
            <person name="Culley D."/>
            <person name="Magnuson J.K."/>
            <person name="James T.Y."/>
            <person name="O'Malley M.A."/>
            <person name="Stajich J.E."/>
            <person name="Spatafora J.W."/>
            <person name="Visel A."/>
            <person name="Grigoriev I.V."/>
        </authorList>
    </citation>
    <scope>NUCLEOTIDE SEQUENCE [LARGE SCALE GENOMIC DNA]</scope>
    <source>
        <strain evidence="2">finn</strain>
    </source>
</reference>
<name>A0A1Y1VFU2_9FUNG</name>
<proteinExistence type="predicted"/>
<organism evidence="1 2">
    <name type="scientific">Piromyces finnis</name>
    <dbReference type="NCBI Taxonomy" id="1754191"/>
    <lineage>
        <taxon>Eukaryota</taxon>
        <taxon>Fungi</taxon>
        <taxon>Fungi incertae sedis</taxon>
        <taxon>Chytridiomycota</taxon>
        <taxon>Chytridiomycota incertae sedis</taxon>
        <taxon>Neocallimastigomycetes</taxon>
        <taxon>Neocallimastigales</taxon>
        <taxon>Neocallimastigaceae</taxon>
        <taxon>Piromyces</taxon>
    </lineage>
</organism>